<dbReference type="AlphaFoldDB" id="A0AAV0QJ93"/>
<sequence>MGLLNNPTRRLLQVDCFAITLAAVLELSSPT</sequence>
<proteinExistence type="predicted"/>
<evidence type="ECO:0000313" key="1">
    <source>
        <dbReference type="EMBL" id="CAI0544921.1"/>
    </source>
</evidence>
<organism evidence="1 2">
    <name type="scientific">Linum tenue</name>
    <dbReference type="NCBI Taxonomy" id="586396"/>
    <lineage>
        <taxon>Eukaryota</taxon>
        <taxon>Viridiplantae</taxon>
        <taxon>Streptophyta</taxon>
        <taxon>Embryophyta</taxon>
        <taxon>Tracheophyta</taxon>
        <taxon>Spermatophyta</taxon>
        <taxon>Magnoliopsida</taxon>
        <taxon>eudicotyledons</taxon>
        <taxon>Gunneridae</taxon>
        <taxon>Pentapetalae</taxon>
        <taxon>rosids</taxon>
        <taxon>fabids</taxon>
        <taxon>Malpighiales</taxon>
        <taxon>Linaceae</taxon>
        <taxon>Linum</taxon>
    </lineage>
</organism>
<gene>
    <name evidence="1" type="ORF">LITE_LOCUS43360</name>
</gene>
<dbReference type="Proteomes" id="UP001154282">
    <property type="component" value="Unassembled WGS sequence"/>
</dbReference>
<evidence type="ECO:0000313" key="2">
    <source>
        <dbReference type="Proteomes" id="UP001154282"/>
    </source>
</evidence>
<keyword evidence="2" id="KW-1185">Reference proteome</keyword>
<reference evidence="1" key="1">
    <citation type="submission" date="2022-08" db="EMBL/GenBank/DDBJ databases">
        <authorList>
            <person name="Gutierrez-Valencia J."/>
        </authorList>
    </citation>
    <scope>NUCLEOTIDE SEQUENCE</scope>
</reference>
<protein>
    <submittedName>
        <fullName evidence="1">Uncharacterized protein</fullName>
    </submittedName>
</protein>
<accession>A0AAV0QJ93</accession>
<comment type="caution">
    <text evidence="1">The sequence shown here is derived from an EMBL/GenBank/DDBJ whole genome shotgun (WGS) entry which is preliminary data.</text>
</comment>
<dbReference type="EMBL" id="CAMGYJ010000009">
    <property type="protein sequence ID" value="CAI0544921.1"/>
    <property type="molecule type" value="Genomic_DNA"/>
</dbReference>
<name>A0AAV0QJ93_9ROSI</name>